<dbReference type="InterPro" id="IPR005114">
    <property type="entry name" value="Helicase_assoc"/>
</dbReference>
<protein>
    <submittedName>
        <fullName evidence="2">Helicase-associated domain-containing protein</fullName>
    </submittedName>
</protein>
<gene>
    <name evidence="2" type="ORF">QTG54_006959</name>
</gene>
<feature type="domain" description="Helicase-associated" evidence="1">
    <location>
        <begin position="26"/>
        <end position="94"/>
    </location>
</feature>
<keyword evidence="2" id="KW-0547">Nucleotide-binding</keyword>
<dbReference type="PANTHER" id="PTHR33418:SF1">
    <property type="entry name" value="HELICASE-ASSOCIATED DOMAIN-CONTAINING PROTEIN"/>
    <property type="match status" value="1"/>
</dbReference>
<evidence type="ECO:0000313" key="2">
    <source>
        <dbReference type="EMBL" id="KAK1742394.1"/>
    </source>
</evidence>
<keyword evidence="2" id="KW-0378">Hydrolase</keyword>
<feature type="domain" description="Helicase-associated" evidence="1">
    <location>
        <begin position="103"/>
        <end position="169"/>
    </location>
</feature>
<reference evidence="2" key="1">
    <citation type="submission" date="2023-06" db="EMBL/GenBank/DDBJ databases">
        <title>Survivors Of The Sea: Transcriptome response of Skeletonema marinoi to long-term dormancy.</title>
        <authorList>
            <person name="Pinder M.I.M."/>
            <person name="Kourtchenko O."/>
            <person name="Robertson E.K."/>
            <person name="Larsson T."/>
            <person name="Maumus F."/>
            <person name="Osuna-Cruz C.M."/>
            <person name="Vancaester E."/>
            <person name="Stenow R."/>
            <person name="Vandepoele K."/>
            <person name="Ploug H."/>
            <person name="Bruchert V."/>
            <person name="Godhe A."/>
            <person name="Topel M."/>
        </authorList>
    </citation>
    <scope>NUCLEOTIDE SEQUENCE</scope>
    <source>
        <strain evidence="2">R05AC</strain>
    </source>
</reference>
<keyword evidence="2" id="KW-0067">ATP-binding</keyword>
<dbReference type="Proteomes" id="UP001224775">
    <property type="component" value="Unassembled WGS sequence"/>
</dbReference>
<accession>A0AAD9DDU6</accession>
<dbReference type="AlphaFoldDB" id="A0AAD9DDU6"/>
<dbReference type="Pfam" id="PF03457">
    <property type="entry name" value="HA"/>
    <property type="match status" value="2"/>
</dbReference>
<evidence type="ECO:0000259" key="1">
    <source>
        <dbReference type="Pfam" id="PF03457"/>
    </source>
</evidence>
<evidence type="ECO:0000313" key="3">
    <source>
        <dbReference type="Proteomes" id="UP001224775"/>
    </source>
</evidence>
<dbReference type="EMBL" id="JATAAI010000011">
    <property type="protein sequence ID" value="KAK1742394.1"/>
    <property type="molecule type" value="Genomic_DNA"/>
</dbReference>
<comment type="caution">
    <text evidence="2">The sequence shown here is derived from an EMBL/GenBank/DDBJ whole genome shotgun (WGS) entry which is preliminary data.</text>
</comment>
<sequence length="175" mass="20348">READSFSPIEVSSTHHLAGSQYEKADSIWDIRFKELTAFKRNHGHCNVPQKYPPNKSLGIWVNKQRMEYNKRIDGRKKSSLSDSRLERLQSLGFRWAKRKGAASWENHFAALVSYKEEFGHCSVPTKYKEDTALGRWVSTQRAEYKKYSEGEPSAMTDDKIKRLEKVGFAWWMGV</sequence>
<dbReference type="Gene3D" id="6.10.140.530">
    <property type="match status" value="2"/>
</dbReference>
<name>A0AAD9DDU6_9STRA</name>
<proteinExistence type="predicted"/>
<organism evidence="2 3">
    <name type="scientific">Skeletonema marinoi</name>
    <dbReference type="NCBI Taxonomy" id="267567"/>
    <lineage>
        <taxon>Eukaryota</taxon>
        <taxon>Sar</taxon>
        <taxon>Stramenopiles</taxon>
        <taxon>Ochrophyta</taxon>
        <taxon>Bacillariophyta</taxon>
        <taxon>Coscinodiscophyceae</taxon>
        <taxon>Thalassiosirophycidae</taxon>
        <taxon>Thalassiosirales</taxon>
        <taxon>Skeletonemataceae</taxon>
        <taxon>Skeletonema</taxon>
        <taxon>Skeletonema marinoi-dohrnii complex</taxon>
    </lineage>
</organism>
<dbReference type="GO" id="GO:0004386">
    <property type="term" value="F:helicase activity"/>
    <property type="evidence" value="ECO:0007669"/>
    <property type="project" value="UniProtKB-KW"/>
</dbReference>
<feature type="non-terminal residue" evidence="2">
    <location>
        <position position="1"/>
    </location>
</feature>
<keyword evidence="3" id="KW-1185">Reference proteome</keyword>
<keyword evidence="2" id="KW-0347">Helicase</keyword>
<dbReference type="PANTHER" id="PTHR33418">
    <property type="entry name" value="HELICASE-ASSOCIATED"/>
    <property type="match status" value="1"/>
</dbReference>